<dbReference type="AlphaFoldDB" id="A0A1F6DER4"/>
<proteinExistence type="predicted"/>
<dbReference type="Proteomes" id="UP000178794">
    <property type="component" value="Unassembled WGS sequence"/>
</dbReference>
<feature type="transmembrane region" description="Helical" evidence="1">
    <location>
        <begin position="12"/>
        <end position="32"/>
    </location>
</feature>
<reference evidence="2 3" key="1">
    <citation type="journal article" date="2016" name="Nat. Commun.">
        <title>Thousands of microbial genomes shed light on interconnected biogeochemical processes in an aquifer system.</title>
        <authorList>
            <person name="Anantharaman K."/>
            <person name="Brown C.T."/>
            <person name="Hug L.A."/>
            <person name="Sharon I."/>
            <person name="Castelle C.J."/>
            <person name="Probst A.J."/>
            <person name="Thomas B.C."/>
            <person name="Singh A."/>
            <person name="Wilkins M.J."/>
            <person name="Karaoz U."/>
            <person name="Brodie E.L."/>
            <person name="Williams K.H."/>
            <person name="Hubbard S.S."/>
            <person name="Banfield J.F."/>
        </authorList>
    </citation>
    <scope>NUCLEOTIDE SEQUENCE [LARGE SCALE GENOMIC DNA]</scope>
</reference>
<keyword evidence="1" id="KW-0812">Transmembrane</keyword>
<evidence type="ECO:0000313" key="2">
    <source>
        <dbReference type="EMBL" id="OGG59919.1"/>
    </source>
</evidence>
<accession>A0A1F6DER4</accession>
<protein>
    <submittedName>
        <fullName evidence="2">Uncharacterized protein</fullName>
    </submittedName>
</protein>
<name>A0A1F6DER4_9BACT</name>
<feature type="transmembrane region" description="Helical" evidence="1">
    <location>
        <begin position="44"/>
        <end position="63"/>
    </location>
</feature>
<keyword evidence="1" id="KW-0472">Membrane</keyword>
<gene>
    <name evidence="2" type="ORF">A3C89_03180</name>
</gene>
<comment type="caution">
    <text evidence="2">The sequence shown here is derived from an EMBL/GenBank/DDBJ whole genome shotgun (WGS) entry which is preliminary data.</text>
</comment>
<keyword evidence="1" id="KW-1133">Transmembrane helix</keyword>
<organism evidence="2 3">
    <name type="scientific">Candidatus Kaiserbacteria bacterium RIFCSPHIGHO2_02_FULL_50_50</name>
    <dbReference type="NCBI Taxonomy" id="1798492"/>
    <lineage>
        <taxon>Bacteria</taxon>
        <taxon>Candidatus Kaiseribacteriota</taxon>
    </lineage>
</organism>
<evidence type="ECO:0000313" key="3">
    <source>
        <dbReference type="Proteomes" id="UP000178794"/>
    </source>
</evidence>
<evidence type="ECO:0000256" key="1">
    <source>
        <dbReference type="SAM" id="Phobius"/>
    </source>
</evidence>
<dbReference type="EMBL" id="MFLF01000012">
    <property type="protein sequence ID" value="OGG59919.1"/>
    <property type="molecule type" value="Genomic_DNA"/>
</dbReference>
<sequence length="67" mass="7545">MTLYTYKKKIRYTLLAVAFALAVYFVRLQLIARSEPSSVDSGTNLLVTIVMVLIPCVLIGIALRREK</sequence>